<comment type="catalytic activity">
    <reaction evidence="6">
        <text>AMP + ATP = 2 ADP</text>
        <dbReference type="Rhea" id="RHEA:12973"/>
        <dbReference type="ChEBI" id="CHEBI:30616"/>
        <dbReference type="ChEBI" id="CHEBI:456215"/>
        <dbReference type="ChEBI" id="CHEBI:456216"/>
        <dbReference type="EC" id="2.7.4.3"/>
    </reaction>
</comment>
<name>A0ABV9IAW8_9DEIO</name>
<evidence type="ECO:0000256" key="3">
    <source>
        <dbReference type="ARBA" id="ARBA00022741"/>
    </source>
</evidence>
<dbReference type="Proteomes" id="UP001595952">
    <property type="component" value="Unassembled WGS sequence"/>
</dbReference>
<dbReference type="InterPro" id="IPR027417">
    <property type="entry name" value="P-loop_NTPase"/>
</dbReference>
<protein>
    <recommendedName>
        <fullName evidence="6">Adenylate kinase</fullName>
        <ecNumber evidence="6">2.7.4.3</ecNumber>
    </recommendedName>
</protein>
<dbReference type="Pfam" id="PF00406">
    <property type="entry name" value="ADK"/>
    <property type="match status" value="1"/>
</dbReference>
<dbReference type="SUPFAM" id="SSF52540">
    <property type="entry name" value="P-loop containing nucleoside triphosphate hydrolases"/>
    <property type="match status" value="1"/>
</dbReference>
<keyword evidence="3 6" id="KW-0547">Nucleotide-binding</keyword>
<comment type="subcellular location">
    <subcellularLocation>
        <location evidence="6">Cytoplasm</location>
    </subcellularLocation>
</comment>
<comment type="similarity">
    <text evidence="5">Belongs to the adenylate kinase family.</text>
</comment>
<dbReference type="RefSeq" id="WP_380061848.1">
    <property type="nucleotide sequence ID" value="NZ_JBHSEI010000007.1"/>
</dbReference>
<sequence length="191" mass="20918">MPQPQLIALIGPPCSGKGTLARRLKDHVGAQHVETGALLREEAERNPDLARQLEAGEIIGDEGLERLLGQHLQEAWDNGRNVILDGTPRRVSQLHLLMSGPYGQAGRLRVLALDVPPDVVRARALSRGEGRADDTEEGIERRLDVYQNETQPVLTDPGLRQMPFSLLSGLLSPEELYALAVQTLKVWGDGT</sequence>
<reference evidence="8" key="1">
    <citation type="journal article" date="2019" name="Int. J. Syst. Evol. Microbiol.">
        <title>The Global Catalogue of Microorganisms (GCM) 10K type strain sequencing project: providing services to taxonomists for standard genome sequencing and annotation.</title>
        <authorList>
            <consortium name="The Broad Institute Genomics Platform"/>
            <consortium name="The Broad Institute Genome Sequencing Center for Infectious Disease"/>
            <person name="Wu L."/>
            <person name="Ma J."/>
        </authorList>
    </citation>
    <scope>NUCLEOTIDE SEQUENCE [LARGE SCALE GENOMIC DNA]</scope>
    <source>
        <strain evidence="8">CCUG 55995</strain>
    </source>
</reference>
<gene>
    <name evidence="7" type="ORF">ACFO0D_10890</name>
</gene>
<evidence type="ECO:0000313" key="7">
    <source>
        <dbReference type="EMBL" id="MFC4638845.1"/>
    </source>
</evidence>
<comment type="caution">
    <text evidence="7">The sequence shown here is derived from an EMBL/GenBank/DDBJ whole genome shotgun (WGS) entry which is preliminary data.</text>
</comment>
<evidence type="ECO:0000256" key="6">
    <source>
        <dbReference type="RuleBase" id="RU003331"/>
    </source>
</evidence>
<dbReference type="EC" id="2.7.4.3" evidence="6"/>
<keyword evidence="1 5" id="KW-0808">Transferase</keyword>
<comment type="subunit">
    <text evidence="6">Monomer.</text>
</comment>
<accession>A0ABV9IAW8</accession>
<dbReference type="Gene3D" id="3.40.50.300">
    <property type="entry name" value="P-loop containing nucleotide triphosphate hydrolases"/>
    <property type="match status" value="1"/>
</dbReference>
<organism evidence="7 8">
    <name type="scientific">Deinococcus hohokamensis</name>
    <dbReference type="NCBI Taxonomy" id="309883"/>
    <lineage>
        <taxon>Bacteria</taxon>
        <taxon>Thermotogati</taxon>
        <taxon>Deinococcota</taxon>
        <taxon>Deinococci</taxon>
        <taxon>Deinococcales</taxon>
        <taxon>Deinococcaceae</taxon>
        <taxon>Deinococcus</taxon>
    </lineage>
</organism>
<proteinExistence type="inferred from homology"/>
<keyword evidence="4 5" id="KW-0418">Kinase</keyword>
<dbReference type="GO" id="GO:0016301">
    <property type="term" value="F:kinase activity"/>
    <property type="evidence" value="ECO:0007669"/>
    <property type="project" value="UniProtKB-KW"/>
</dbReference>
<evidence type="ECO:0000256" key="4">
    <source>
        <dbReference type="ARBA" id="ARBA00022777"/>
    </source>
</evidence>
<dbReference type="CDD" id="cd01428">
    <property type="entry name" value="ADK"/>
    <property type="match status" value="1"/>
</dbReference>
<keyword evidence="8" id="KW-1185">Reference proteome</keyword>
<evidence type="ECO:0000313" key="8">
    <source>
        <dbReference type="Proteomes" id="UP001595952"/>
    </source>
</evidence>
<dbReference type="PANTHER" id="PTHR23359">
    <property type="entry name" value="NUCLEOTIDE KINASE"/>
    <property type="match status" value="1"/>
</dbReference>
<dbReference type="PRINTS" id="PR00094">
    <property type="entry name" value="ADENYLTKNASE"/>
</dbReference>
<evidence type="ECO:0000256" key="1">
    <source>
        <dbReference type="ARBA" id="ARBA00022679"/>
    </source>
</evidence>
<keyword evidence="6" id="KW-0067">ATP-binding</keyword>
<dbReference type="InterPro" id="IPR000850">
    <property type="entry name" value="Adenylat/UMP-CMP_kin"/>
</dbReference>
<evidence type="ECO:0000256" key="2">
    <source>
        <dbReference type="ARBA" id="ARBA00022727"/>
    </source>
</evidence>
<keyword evidence="2" id="KW-0545">Nucleotide biosynthesis</keyword>
<evidence type="ECO:0000256" key="5">
    <source>
        <dbReference type="RuleBase" id="RU003330"/>
    </source>
</evidence>
<dbReference type="EMBL" id="JBHSEI010000007">
    <property type="protein sequence ID" value="MFC4638845.1"/>
    <property type="molecule type" value="Genomic_DNA"/>
</dbReference>